<dbReference type="Pfam" id="PF00020">
    <property type="entry name" value="TNFR_c6"/>
    <property type="match status" value="2"/>
</dbReference>
<dbReference type="PROSITE" id="PS50050">
    <property type="entry name" value="TNFR_NGFR_2"/>
    <property type="match status" value="1"/>
</dbReference>
<keyword evidence="3" id="KW-0472">Membrane</keyword>
<protein>
    <submittedName>
        <fullName evidence="6">Tumor necrosis factor receptor superfamily member 5</fullName>
    </submittedName>
</protein>
<keyword evidence="7" id="KW-1185">Reference proteome</keyword>
<feature type="region of interest" description="Disordered" evidence="2">
    <location>
        <begin position="236"/>
        <end position="255"/>
    </location>
</feature>
<name>A0A6G1Q244_CHAAH</name>
<dbReference type="Gene3D" id="2.10.50.10">
    <property type="entry name" value="Tumor Necrosis Factor Receptor, subunit A, domain 2"/>
    <property type="match status" value="3"/>
</dbReference>
<dbReference type="FunFam" id="2.10.50.10:FF:000065">
    <property type="entry name" value="TNF receptor superfamily member 14"/>
    <property type="match status" value="1"/>
</dbReference>
<feature type="signal peptide" evidence="4">
    <location>
        <begin position="1"/>
        <end position="24"/>
    </location>
</feature>
<keyword evidence="3" id="KW-1133">Transmembrane helix</keyword>
<evidence type="ECO:0000259" key="5">
    <source>
        <dbReference type="PROSITE" id="PS50050"/>
    </source>
</evidence>
<feature type="transmembrane region" description="Helical" evidence="3">
    <location>
        <begin position="203"/>
        <end position="223"/>
    </location>
</feature>
<dbReference type="GO" id="GO:0050830">
    <property type="term" value="P:defense response to Gram-positive bacterium"/>
    <property type="evidence" value="ECO:0007669"/>
    <property type="project" value="TreeGrafter"/>
</dbReference>
<dbReference type="AlphaFoldDB" id="A0A6G1Q244"/>
<accession>A0A6G1Q244</accession>
<sequence length="288" mass="31569">MKLRTSVTLASFLILVMNIFSGHSLTCHRAEYQIGNECCPMCPAGSRVKTDCIEFRSTSCLSCLKGTFMNQPTGLNYCFICTNCNSDSGLKTKTSCTTESDAVCEPLEGFYCVDSTEDTCVRAHRHKSCEPGQYISRKGTSSSDTECSDCTDGTFSDGTFQPLSKHCQPHTQCDLKNLQLIKAGTASTDAECGENKSNITGTLIGTVVFLILVILILGAVFVYKKKINVWEMCPTKDRKGNEDNDNQEPLKGGENTKDTLVLQKVPLFEETVLNCEGHCVSHVRMGLT</sequence>
<dbReference type="FunFam" id="2.10.50.10:FF:000007">
    <property type="entry name" value="TNF receptor superfamily member 14"/>
    <property type="match status" value="1"/>
</dbReference>
<keyword evidence="1" id="KW-1015">Disulfide bond</keyword>
<feature type="chain" id="PRO_5026199655" evidence="4">
    <location>
        <begin position="25"/>
        <end position="288"/>
    </location>
</feature>
<dbReference type="CDD" id="cd13405">
    <property type="entry name" value="TNFRSF14_teleost"/>
    <property type="match status" value="1"/>
</dbReference>
<evidence type="ECO:0000313" key="7">
    <source>
        <dbReference type="Proteomes" id="UP000503349"/>
    </source>
</evidence>
<organism evidence="6 7">
    <name type="scientific">Channa argus</name>
    <name type="common">Northern snakehead</name>
    <name type="synonym">Ophicephalus argus</name>
    <dbReference type="NCBI Taxonomy" id="215402"/>
    <lineage>
        <taxon>Eukaryota</taxon>
        <taxon>Metazoa</taxon>
        <taxon>Chordata</taxon>
        <taxon>Craniata</taxon>
        <taxon>Vertebrata</taxon>
        <taxon>Euteleostomi</taxon>
        <taxon>Actinopterygii</taxon>
        <taxon>Neopterygii</taxon>
        <taxon>Teleostei</taxon>
        <taxon>Neoteleostei</taxon>
        <taxon>Acanthomorphata</taxon>
        <taxon>Anabantaria</taxon>
        <taxon>Anabantiformes</taxon>
        <taxon>Channoidei</taxon>
        <taxon>Channidae</taxon>
        <taxon>Channa</taxon>
    </lineage>
</organism>
<dbReference type="SUPFAM" id="SSF57586">
    <property type="entry name" value="TNF receptor-like"/>
    <property type="match status" value="2"/>
</dbReference>
<dbReference type="GO" id="GO:0050829">
    <property type="term" value="P:defense response to Gram-negative bacterium"/>
    <property type="evidence" value="ECO:0007669"/>
    <property type="project" value="TreeGrafter"/>
</dbReference>
<dbReference type="PANTHER" id="PTHR46838">
    <property type="entry name" value="TUMOR NECROSIS FACTOR RECEPTOR SUPERFAMILY MEMBER 14"/>
    <property type="match status" value="1"/>
</dbReference>
<evidence type="ECO:0000256" key="2">
    <source>
        <dbReference type="SAM" id="MobiDB-lite"/>
    </source>
</evidence>
<evidence type="ECO:0000256" key="4">
    <source>
        <dbReference type="SAM" id="SignalP"/>
    </source>
</evidence>
<keyword evidence="4" id="KW-0732">Signal</keyword>
<dbReference type="EMBL" id="CM015723">
    <property type="protein sequence ID" value="KAF3696453.1"/>
    <property type="molecule type" value="Genomic_DNA"/>
</dbReference>
<dbReference type="GO" id="GO:2000406">
    <property type="term" value="P:positive regulation of T cell migration"/>
    <property type="evidence" value="ECO:0007669"/>
    <property type="project" value="TreeGrafter"/>
</dbReference>
<dbReference type="PANTHER" id="PTHR46838:SF1">
    <property type="entry name" value="TUMOR NECROSIS FACTOR RECEPTOR SUPERFAMILY MEMBER 14"/>
    <property type="match status" value="1"/>
</dbReference>
<dbReference type="PROSITE" id="PS00652">
    <property type="entry name" value="TNFR_NGFR_1"/>
    <property type="match status" value="2"/>
</dbReference>
<evidence type="ECO:0000256" key="1">
    <source>
        <dbReference type="PROSITE-ProRule" id="PRU00206"/>
    </source>
</evidence>
<evidence type="ECO:0000256" key="3">
    <source>
        <dbReference type="SAM" id="Phobius"/>
    </source>
</evidence>
<feature type="disulfide bond" evidence="1">
    <location>
        <begin position="63"/>
        <end position="78"/>
    </location>
</feature>
<reference evidence="7" key="2">
    <citation type="submission" date="2019-02" db="EMBL/GenBank/DDBJ databases">
        <title>Opniocepnalus argus Var Kimnra genome.</title>
        <authorList>
            <person name="Zhou C."/>
            <person name="Xiao S."/>
        </authorList>
    </citation>
    <scope>NUCLEOTIDE SEQUENCE [LARGE SCALE GENOMIC DNA]</scope>
</reference>
<feature type="domain" description="TNFR-Cys" evidence="5">
    <location>
        <begin position="62"/>
        <end position="104"/>
    </location>
</feature>
<dbReference type="GO" id="GO:0046642">
    <property type="term" value="P:negative regulation of alpha-beta T cell proliferation"/>
    <property type="evidence" value="ECO:0007669"/>
    <property type="project" value="TreeGrafter"/>
</dbReference>
<reference evidence="6 7" key="1">
    <citation type="submission" date="2019-02" db="EMBL/GenBank/DDBJ databases">
        <title>Opniocepnalus argus genome.</title>
        <authorList>
            <person name="Zhou C."/>
            <person name="Xiao S."/>
        </authorList>
    </citation>
    <scope>NUCLEOTIDE SEQUENCE [LARGE SCALE GENOMIC DNA]</scope>
    <source>
        <strain evidence="6">OARG1902GOOAL</strain>
        <tissue evidence="6">Muscle</tissue>
    </source>
</reference>
<dbReference type="Proteomes" id="UP000503349">
    <property type="component" value="Chromosome 12"/>
</dbReference>
<dbReference type="GO" id="GO:0009897">
    <property type="term" value="C:external side of plasma membrane"/>
    <property type="evidence" value="ECO:0007669"/>
    <property type="project" value="TreeGrafter"/>
</dbReference>
<dbReference type="SMART" id="SM00208">
    <property type="entry name" value="TNFR"/>
    <property type="match status" value="4"/>
</dbReference>
<gene>
    <name evidence="6" type="ORF">EXN66_Car012131</name>
</gene>
<comment type="caution">
    <text evidence="1">Lacks conserved residue(s) required for the propagation of feature annotation.</text>
</comment>
<keyword evidence="6" id="KW-0675">Receptor</keyword>
<dbReference type="InterPro" id="IPR001368">
    <property type="entry name" value="TNFR/NGFR_Cys_rich_reg"/>
</dbReference>
<feature type="repeat" description="TNFR-Cys" evidence="1">
    <location>
        <begin position="62"/>
        <end position="104"/>
    </location>
</feature>
<keyword evidence="3" id="KW-0812">Transmembrane</keyword>
<evidence type="ECO:0000313" key="6">
    <source>
        <dbReference type="EMBL" id="KAF3696453.1"/>
    </source>
</evidence>
<dbReference type="GO" id="GO:0002720">
    <property type="term" value="P:positive regulation of cytokine production involved in immune response"/>
    <property type="evidence" value="ECO:0007669"/>
    <property type="project" value="TreeGrafter"/>
</dbReference>
<proteinExistence type="predicted"/>